<feature type="region of interest" description="Disordered" evidence="8">
    <location>
        <begin position="397"/>
        <end position="417"/>
    </location>
</feature>
<evidence type="ECO:0000256" key="2">
    <source>
        <dbReference type="ARBA" id="ARBA00022690"/>
    </source>
</evidence>
<dbReference type="Pfam" id="PF07677">
    <property type="entry name" value="A2M_recep"/>
    <property type="match status" value="1"/>
</dbReference>
<dbReference type="InterPro" id="IPR002890">
    <property type="entry name" value="MG2"/>
</dbReference>
<dbReference type="SMART" id="SM01360">
    <property type="entry name" value="A2M"/>
    <property type="match status" value="1"/>
</dbReference>
<dbReference type="InterPro" id="IPR036595">
    <property type="entry name" value="A-macroglobulin_rcpt-bd_sf"/>
</dbReference>
<dbReference type="Gene3D" id="2.60.40.10">
    <property type="entry name" value="Immunoglobulins"/>
    <property type="match status" value="2"/>
</dbReference>
<dbReference type="InterPro" id="IPR008930">
    <property type="entry name" value="Terpenoid_cyclase/PrenylTrfase"/>
</dbReference>
<keyword evidence="5" id="KW-0882">Thioester bond</keyword>
<keyword evidence="4" id="KW-0722">Serine protease inhibitor</keyword>
<dbReference type="InterPro" id="IPR011626">
    <property type="entry name" value="Alpha-macroglobulin_TED"/>
</dbReference>
<keyword evidence="6" id="KW-1015">Disulfide bond</keyword>
<feature type="domain" description="Alpha-2-macroglobulin" evidence="11">
    <location>
        <begin position="701"/>
        <end position="792"/>
    </location>
</feature>
<dbReference type="Gene3D" id="6.20.50.160">
    <property type="match status" value="1"/>
</dbReference>
<dbReference type="GO" id="GO:0005615">
    <property type="term" value="C:extracellular space"/>
    <property type="evidence" value="ECO:0007669"/>
    <property type="project" value="InterPro"/>
</dbReference>
<dbReference type="CDD" id="cd02897">
    <property type="entry name" value="A2M_2"/>
    <property type="match status" value="1"/>
</dbReference>
<feature type="domain" description="Alpha-macroglobulin receptor-binding" evidence="12">
    <location>
        <begin position="1323"/>
        <end position="1407"/>
    </location>
</feature>
<dbReference type="OMA" id="IDGVMMW"/>
<dbReference type="Pfam" id="PF07703">
    <property type="entry name" value="A2M_BRD"/>
    <property type="match status" value="1"/>
</dbReference>
<dbReference type="InterPro" id="IPR019742">
    <property type="entry name" value="MacrogloblnA2_CS"/>
</dbReference>
<evidence type="ECO:0000256" key="5">
    <source>
        <dbReference type="ARBA" id="ARBA00022966"/>
    </source>
</evidence>
<dbReference type="KEGG" id="sasa:106573945"/>
<dbReference type="InterPro" id="IPR001599">
    <property type="entry name" value="Macroglobln_a2"/>
</dbReference>
<dbReference type="InterPro" id="IPR041813">
    <property type="entry name" value="A2M_TED"/>
</dbReference>
<evidence type="ECO:0000256" key="4">
    <source>
        <dbReference type="ARBA" id="ARBA00022900"/>
    </source>
</evidence>
<dbReference type="Pfam" id="PF00207">
    <property type="entry name" value="A2M"/>
    <property type="match status" value="1"/>
</dbReference>
<dbReference type="OrthoDB" id="9998011at2759"/>
<dbReference type="InterPro" id="IPR050473">
    <property type="entry name" value="A2M/Complement_sys"/>
</dbReference>
<organism evidence="13 14">
    <name type="scientific">Salmo salar</name>
    <name type="common">Atlantic salmon</name>
    <dbReference type="NCBI Taxonomy" id="8030"/>
    <lineage>
        <taxon>Eukaryota</taxon>
        <taxon>Metazoa</taxon>
        <taxon>Chordata</taxon>
        <taxon>Craniata</taxon>
        <taxon>Vertebrata</taxon>
        <taxon>Euteleostomi</taxon>
        <taxon>Actinopterygii</taxon>
        <taxon>Neopterygii</taxon>
        <taxon>Teleostei</taxon>
        <taxon>Protacanthopterygii</taxon>
        <taxon>Salmoniformes</taxon>
        <taxon>Salmonidae</taxon>
        <taxon>Salmoninae</taxon>
        <taxon>Salmo</taxon>
    </lineage>
</organism>
<evidence type="ECO:0000256" key="9">
    <source>
        <dbReference type="SAM" id="SignalP"/>
    </source>
</evidence>
<name>A0A1S3MPB4_SALSA</name>
<dbReference type="PANTHER" id="PTHR11412:SF136">
    <property type="entry name" value="CD109 ANTIGEN"/>
    <property type="match status" value="1"/>
</dbReference>
<dbReference type="Gene3D" id="2.60.40.690">
    <property type="entry name" value="Alpha-macroglobulin, receptor-binding domain"/>
    <property type="match status" value="1"/>
</dbReference>
<dbReference type="Pfam" id="PF17791">
    <property type="entry name" value="MG3"/>
    <property type="match status" value="1"/>
</dbReference>
<feature type="signal peptide" evidence="9">
    <location>
        <begin position="1"/>
        <end position="20"/>
    </location>
</feature>
<evidence type="ECO:0000256" key="7">
    <source>
        <dbReference type="ARBA" id="ARBA00023180"/>
    </source>
</evidence>
<evidence type="ECO:0000259" key="12">
    <source>
        <dbReference type="SMART" id="SM01361"/>
    </source>
</evidence>
<evidence type="ECO:0000313" key="13">
    <source>
        <dbReference type="Proteomes" id="UP001652741"/>
    </source>
</evidence>
<dbReference type="InterPro" id="IPR041555">
    <property type="entry name" value="MG3"/>
</dbReference>
<evidence type="ECO:0000256" key="3">
    <source>
        <dbReference type="ARBA" id="ARBA00022729"/>
    </source>
</evidence>
<dbReference type="Gene3D" id="2.60.40.1930">
    <property type="match status" value="3"/>
</dbReference>
<evidence type="ECO:0000256" key="8">
    <source>
        <dbReference type="SAM" id="MobiDB-lite"/>
    </source>
</evidence>
<feature type="domain" description="Alpha-2-macroglobulin bait region" evidence="10">
    <location>
        <begin position="477"/>
        <end position="605"/>
    </location>
</feature>
<evidence type="ECO:0000256" key="6">
    <source>
        <dbReference type="ARBA" id="ARBA00023157"/>
    </source>
</evidence>
<dbReference type="PROSITE" id="PS00477">
    <property type="entry name" value="ALPHA_2_MACROGLOBULIN"/>
    <property type="match status" value="1"/>
</dbReference>
<dbReference type="GeneID" id="106573945"/>
<dbReference type="Pfam" id="PF01835">
    <property type="entry name" value="MG2"/>
    <property type="match status" value="1"/>
</dbReference>
<dbReference type="Pfam" id="PF07678">
    <property type="entry name" value="TED_complement"/>
    <property type="match status" value="1"/>
</dbReference>
<dbReference type="RefSeq" id="XP_014004930.1">
    <property type="nucleotide sequence ID" value="XM_014149455.2"/>
</dbReference>
<dbReference type="InterPro" id="IPR011625">
    <property type="entry name" value="A2M_N_BRD"/>
</dbReference>
<dbReference type="SMART" id="SM01419">
    <property type="entry name" value="Thiol-ester_cl"/>
    <property type="match status" value="1"/>
</dbReference>
<protein>
    <submittedName>
        <fullName evidence="14">CD109 antigen</fullName>
    </submittedName>
</protein>
<comment type="similarity">
    <text evidence="1">Belongs to the protease inhibitor I39 (alpha-2-macroglobulin) family.</text>
</comment>
<dbReference type="Gene3D" id="1.50.10.20">
    <property type="match status" value="1"/>
</dbReference>
<evidence type="ECO:0000256" key="1">
    <source>
        <dbReference type="ARBA" id="ARBA00010952"/>
    </source>
</evidence>
<feature type="compositionally biased region" description="Polar residues" evidence="8">
    <location>
        <begin position="400"/>
        <end position="412"/>
    </location>
</feature>
<dbReference type="InterPro" id="IPR013783">
    <property type="entry name" value="Ig-like_fold"/>
</dbReference>
<dbReference type="Gene3D" id="2.20.130.20">
    <property type="match status" value="1"/>
</dbReference>
<accession>A0A1S3MPB4</accession>
<dbReference type="PANTHER" id="PTHR11412">
    <property type="entry name" value="MACROGLOBULIN / COMPLEMENT"/>
    <property type="match status" value="1"/>
</dbReference>
<dbReference type="InterPro" id="IPR009048">
    <property type="entry name" value="A-macroglobulin_rcpt-bd"/>
</dbReference>
<dbReference type="Gene3D" id="2.60.120.1540">
    <property type="match status" value="1"/>
</dbReference>
<dbReference type="SMART" id="SM01361">
    <property type="entry name" value="A2M_recep"/>
    <property type="match status" value="1"/>
</dbReference>
<dbReference type="Gene3D" id="2.60.40.1940">
    <property type="match status" value="1"/>
</dbReference>
<dbReference type="SUPFAM" id="SSF49410">
    <property type="entry name" value="Alpha-macroglobulin receptor domain"/>
    <property type="match status" value="1"/>
</dbReference>
<keyword evidence="7" id="KW-0325">Glycoprotein</keyword>
<dbReference type="GO" id="GO:0004867">
    <property type="term" value="F:serine-type endopeptidase inhibitor activity"/>
    <property type="evidence" value="ECO:0007669"/>
    <property type="project" value="UniProtKB-KW"/>
</dbReference>
<evidence type="ECO:0000259" key="11">
    <source>
        <dbReference type="SMART" id="SM01360"/>
    </source>
</evidence>
<sequence length="1462" mass="161794">MERIWLLGVCVALAVVSTSAQVSSSMSATYLISAPSVLRPGTPSSLAVTILTNDPVRVTAELTNGNTSLVQAESTFTGGVTGVLDLPPFPESSVDQRYSFKLLVRGYQRDRMVFINTTTLRFNPRTFSTIIQTDKHNYRPGDTVKMRVLSVQPDGKPHKGRVYVSIRDPKGNLIQGWPSLNSYLGVVSKEFHLSQTTPLGIWTIETMVDELTTEEQFVVDYYEPPHFDVQVKTAQEIVMVDDLSGTVTAQHTNGQPVQGTLSVTVTLVSALFNSGRPTIVHNTTKDIHGSTQFLISQDDLPVRQHRATYLSNSQHHTNGSLYITACVTEMSTGLKTNKTVVVHVMENTYHLEFYNFPHVLKPSLNFSSHLKISRYDNDPLTPEDRMNSVFIDIGHRTSKPIGQNQGETISDSPQDKKEDIKSYRRLTLSVPEDGIVHIEFQLHKQVEMLFIQAMFMGSEESLELYNSNHSSPSGSYIQIQRLHSPPQIGKPLPISVESTFQLTELHYLVTSRGQVVAARTATSPSFSLTPAVSWSPEACVTVFCVLPDGEIINDAMHVFIKPHGVLQNEVYLSWSHEKVMPGEEVSLTVLVIEPGSLVGIMVVAMEGKDSDSDGDITEEKVLVEMTDYLKEDITLHHSGITGGKDSPLSVFTACNLVVLTDASLHKTEDYQETEMDHEAEALMRKDQPEWRPSMGQDFSKTWLWLDMNISESTTTSFHVAVPDSITSWRAMAFVMSDNLGLGLTFKPQKLIVSTDFSLSLDVPECITRGEQLVLEVNLFNHLEEDTEVIVVVAESSRFEFVLADRDLVSMVNARRVTVGSQGGATALFPIRPLVFGEILMSVKAMTGQATKKIVRKVLVKPEGKEQSFSETVFLEVVLTNRNLSRQLHFSFPPDVVPGSERAHVAVVGDILGLSITGLGLLVKMPHGCGEQNMINFAPNVYVLQRLAKSSQPYEEIRSKALSYMMEGYQRELSFQRDDGSFSAFGASDTSGSTWLTAFVLRCFLQARSFMQIDQSVLSRAMAWLVQQQGSQGEFIEMGRVIHTELQGGLDGPVSLTSYVLVTLLEDQAYVNMFPGNVSLTRSYLEGEVASGVSSNYSLCLAAYALSLANSLTAGTALDELKRRADIRDGVQTWRSSSAEVSDSWQPRSAEIEMAAYVLLALYKRASVVEAISLMKWLSQQRNYLGAYGSTQDTVVALQALSVYATFSGAHAIELGVEVSTSVSPTVSHFHINSTNYLVHQSKEVDAEQDLLINVFMEGRGFALFQMNVFYNIEDRVLSERSQDDTVHEGFSLDVEVLDDEDDLDHIMLSICTRLLESQKIAQTGMVLVDVGVLSGFTLAPQAVATGDLVRKVEASPGKVNLYLDSLTATQVCIRIPMIRDFKVSHVQDAVVQVYDYYEPRRKAVRSYNSDVMQHMGSCAFCGRDCGLCRQEIIISSSSTAHTKNTAIYWLGCVLVAIIALLL</sequence>
<proteinExistence type="inferred from homology"/>
<feature type="chain" id="PRO_5010349869" evidence="9">
    <location>
        <begin position="21"/>
        <end position="1462"/>
    </location>
</feature>
<dbReference type="Proteomes" id="UP001652741">
    <property type="component" value="Chromosome ssa01"/>
</dbReference>
<dbReference type="SMART" id="SM01359">
    <property type="entry name" value="A2M_N_2"/>
    <property type="match status" value="1"/>
</dbReference>
<evidence type="ECO:0000259" key="10">
    <source>
        <dbReference type="SMART" id="SM01359"/>
    </source>
</evidence>
<dbReference type="FunFam" id="1.50.10.20:FF:000001">
    <property type="entry name" value="CD109 isoform 1"/>
    <property type="match status" value="1"/>
</dbReference>
<reference evidence="14" key="1">
    <citation type="submission" date="2025-08" db="UniProtKB">
        <authorList>
            <consortium name="RefSeq"/>
        </authorList>
    </citation>
    <scope>IDENTIFICATION</scope>
</reference>
<keyword evidence="2" id="KW-0646">Protease inhibitor</keyword>
<gene>
    <name evidence="14" type="primary">LOC106573945</name>
</gene>
<keyword evidence="13" id="KW-1185">Reference proteome</keyword>
<evidence type="ECO:0000313" key="14">
    <source>
        <dbReference type="RefSeq" id="XP_014004930.1"/>
    </source>
</evidence>
<keyword evidence="3 9" id="KW-0732">Signal</keyword>
<dbReference type="SUPFAM" id="SSF48239">
    <property type="entry name" value="Terpenoid cyclases/Protein prenyltransferases"/>
    <property type="match status" value="1"/>
</dbReference>
<dbReference type="InterPro" id="IPR047565">
    <property type="entry name" value="Alpha-macroglob_thiol-ester_cl"/>
</dbReference>